<dbReference type="InterPro" id="IPR013087">
    <property type="entry name" value="Znf_C2H2_type"/>
</dbReference>
<evidence type="ECO:0000256" key="8">
    <source>
        <dbReference type="SAM" id="MobiDB-lite"/>
    </source>
</evidence>
<protein>
    <submittedName>
        <fullName evidence="11">C2H2-type domain-containing protein</fullName>
    </submittedName>
</protein>
<name>A0A915LFN6_MELJA</name>
<dbReference type="Proteomes" id="UP000887561">
    <property type="component" value="Unplaced"/>
</dbReference>
<dbReference type="GO" id="GO:0008270">
    <property type="term" value="F:zinc ion binding"/>
    <property type="evidence" value="ECO:0007669"/>
    <property type="project" value="UniProtKB-KW"/>
</dbReference>
<sequence>MQSQLAAASYAGAHFPDEMNNLFGCSNAAAAASFVAFPSTNSATTIIRSQQDSQQQQQQQQTSLFTPYSQQQHLRPGGNVVENRTCNSVSSGQQQQQRQSISSSSTIKRSVRSGVDMIKCSFCPKKLPGQNALQLHLEDCRMIRVHECDLCGKRFKARGGLQQHNRIHVNDRPYMCQPTQQQQHSADSSNNTFGQIVMNGANSSAASDLHNSLSSEQLDFLYFDILMETRGKNQNRPEKFFL</sequence>
<keyword evidence="10" id="KW-1185">Reference proteome</keyword>
<evidence type="ECO:0000313" key="11">
    <source>
        <dbReference type="WBParaSite" id="scaffold1067_cov296.g2367"/>
    </source>
</evidence>
<dbReference type="FunFam" id="3.30.160.60:FF:000446">
    <property type="entry name" value="Zinc finger protein"/>
    <property type="match status" value="1"/>
</dbReference>
<dbReference type="GO" id="GO:0000122">
    <property type="term" value="P:negative regulation of transcription by RNA polymerase II"/>
    <property type="evidence" value="ECO:0007669"/>
    <property type="project" value="UniProtKB-ARBA"/>
</dbReference>
<evidence type="ECO:0000313" key="10">
    <source>
        <dbReference type="Proteomes" id="UP000887561"/>
    </source>
</evidence>
<evidence type="ECO:0000256" key="1">
    <source>
        <dbReference type="ARBA" id="ARBA00004123"/>
    </source>
</evidence>
<keyword evidence="4 7" id="KW-0863">Zinc-finger</keyword>
<proteinExistence type="predicted"/>
<feature type="compositionally biased region" description="Polar residues" evidence="8">
    <location>
        <begin position="62"/>
        <end position="73"/>
    </location>
</feature>
<dbReference type="WBParaSite" id="scaffold1067_cov296.g2367">
    <property type="protein sequence ID" value="scaffold1067_cov296.g2367"/>
    <property type="gene ID" value="scaffold1067_cov296.g2367"/>
</dbReference>
<reference evidence="11" key="1">
    <citation type="submission" date="2022-11" db="UniProtKB">
        <authorList>
            <consortium name="WormBaseParasite"/>
        </authorList>
    </citation>
    <scope>IDENTIFICATION</scope>
</reference>
<keyword evidence="6" id="KW-0539">Nucleus</keyword>
<feature type="domain" description="C2H2-type" evidence="9">
    <location>
        <begin position="146"/>
        <end position="173"/>
    </location>
</feature>
<keyword evidence="5" id="KW-0862">Zinc</keyword>
<keyword evidence="2" id="KW-0479">Metal-binding</keyword>
<dbReference type="PANTHER" id="PTHR16515:SF49">
    <property type="entry name" value="GASTRULA ZINC FINGER PROTEIN XLCGF49.1-LIKE-RELATED"/>
    <property type="match status" value="1"/>
</dbReference>
<evidence type="ECO:0000256" key="2">
    <source>
        <dbReference type="ARBA" id="ARBA00022723"/>
    </source>
</evidence>
<dbReference type="PROSITE" id="PS00028">
    <property type="entry name" value="ZINC_FINGER_C2H2_1"/>
    <property type="match status" value="1"/>
</dbReference>
<feature type="region of interest" description="Disordered" evidence="8">
    <location>
        <begin position="47"/>
        <end position="110"/>
    </location>
</feature>
<evidence type="ECO:0000259" key="9">
    <source>
        <dbReference type="PROSITE" id="PS50157"/>
    </source>
</evidence>
<dbReference type="InterPro" id="IPR036236">
    <property type="entry name" value="Znf_C2H2_sf"/>
</dbReference>
<dbReference type="AlphaFoldDB" id="A0A915LFN6"/>
<organism evidence="10 11">
    <name type="scientific">Meloidogyne javanica</name>
    <name type="common">Root-knot nematode worm</name>
    <dbReference type="NCBI Taxonomy" id="6303"/>
    <lineage>
        <taxon>Eukaryota</taxon>
        <taxon>Metazoa</taxon>
        <taxon>Ecdysozoa</taxon>
        <taxon>Nematoda</taxon>
        <taxon>Chromadorea</taxon>
        <taxon>Rhabditida</taxon>
        <taxon>Tylenchina</taxon>
        <taxon>Tylenchomorpha</taxon>
        <taxon>Tylenchoidea</taxon>
        <taxon>Meloidogynidae</taxon>
        <taxon>Meloidogyninae</taxon>
        <taxon>Meloidogyne</taxon>
        <taxon>Meloidogyne incognita group</taxon>
    </lineage>
</organism>
<dbReference type="Gene3D" id="3.30.160.60">
    <property type="entry name" value="Classic Zinc Finger"/>
    <property type="match status" value="1"/>
</dbReference>
<feature type="compositionally biased region" description="Low complexity" evidence="8">
    <location>
        <begin position="88"/>
        <end position="110"/>
    </location>
</feature>
<dbReference type="SUPFAM" id="SSF57667">
    <property type="entry name" value="beta-beta-alpha zinc fingers"/>
    <property type="match status" value="1"/>
</dbReference>
<evidence type="ECO:0000256" key="4">
    <source>
        <dbReference type="ARBA" id="ARBA00022771"/>
    </source>
</evidence>
<evidence type="ECO:0000256" key="7">
    <source>
        <dbReference type="PROSITE-ProRule" id="PRU00042"/>
    </source>
</evidence>
<evidence type="ECO:0000256" key="5">
    <source>
        <dbReference type="ARBA" id="ARBA00022833"/>
    </source>
</evidence>
<keyword evidence="3" id="KW-0677">Repeat</keyword>
<evidence type="ECO:0000256" key="6">
    <source>
        <dbReference type="ARBA" id="ARBA00023242"/>
    </source>
</evidence>
<accession>A0A915LFN6</accession>
<dbReference type="InterPro" id="IPR050331">
    <property type="entry name" value="Zinc_finger"/>
</dbReference>
<dbReference type="PANTHER" id="PTHR16515">
    <property type="entry name" value="PR DOMAIN ZINC FINGER PROTEIN"/>
    <property type="match status" value="1"/>
</dbReference>
<evidence type="ECO:0000256" key="3">
    <source>
        <dbReference type="ARBA" id="ARBA00022737"/>
    </source>
</evidence>
<dbReference type="SMART" id="SM00355">
    <property type="entry name" value="ZnF_C2H2"/>
    <property type="match status" value="2"/>
</dbReference>
<feature type="compositionally biased region" description="Low complexity" evidence="8">
    <location>
        <begin position="49"/>
        <end position="61"/>
    </location>
</feature>
<dbReference type="PROSITE" id="PS50157">
    <property type="entry name" value="ZINC_FINGER_C2H2_2"/>
    <property type="match status" value="1"/>
</dbReference>
<comment type="subcellular location">
    <subcellularLocation>
        <location evidence="1">Nucleus</location>
    </subcellularLocation>
</comment>
<dbReference type="GO" id="GO:0005634">
    <property type="term" value="C:nucleus"/>
    <property type="evidence" value="ECO:0007669"/>
    <property type="project" value="UniProtKB-SubCell"/>
</dbReference>